<dbReference type="Proteomes" id="UP001215280">
    <property type="component" value="Unassembled WGS sequence"/>
</dbReference>
<evidence type="ECO:0000313" key="3">
    <source>
        <dbReference type="Proteomes" id="UP001215280"/>
    </source>
</evidence>
<comment type="caution">
    <text evidence="2">The sequence shown here is derived from an EMBL/GenBank/DDBJ whole genome shotgun (WGS) entry which is preliminary data.</text>
</comment>
<sequence length="137" mass="15140">MDLTPLSTGSVEALCDVSKSKPESQLFVLQLLSIKALTGPPPPELPGPLPRYRVILSDGDQYFGALLGSKIAQRFTPNWTQRFVIVGVEQVQWVYVSQCEKWVLVIVEMHFIEDGTGPIGRPTLAMGSPAAFRPKWT</sequence>
<accession>A0AAD7JPA6</accession>
<proteinExistence type="predicted"/>
<name>A0AAD7JPA6_9AGAR</name>
<keyword evidence="3" id="KW-1185">Reference proteome</keyword>
<dbReference type="SUPFAM" id="SSF50249">
    <property type="entry name" value="Nucleic acid-binding proteins"/>
    <property type="match status" value="1"/>
</dbReference>
<evidence type="ECO:0000259" key="1">
    <source>
        <dbReference type="Pfam" id="PF04057"/>
    </source>
</evidence>
<feature type="domain" description="Replication factor-A protein 1 N-terminal" evidence="1">
    <location>
        <begin position="7"/>
        <end position="112"/>
    </location>
</feature>
<dbReference type="GO" id="GO:0006260">
    <property type="term" value="P:DNA replication"/>
    <property type="evidence" value="ECO:0007669"/>
    <property type="project" value="InterPro"/>
</dbReference>
<dbReference type="EMBL" id="JARJLG010000026">
    <property type="protein sequence ID" value="KAJ7769112.1"/>
    <property type="molecule type" value="Genomic_DNA"/>
</dbReference>
<dbReference type="Pfam" id="PF04057">
    <property type="entry name" value="Rep-A_N"/>
    <property type="match status" value="1"/>
</dbReference>
<dbReference type="GO" id="GO:0005634">
    <property type="term" value="C:nucleus"/>
    <property type="evidence" value="ECO:0007669"/>
    <property type="project" value="InterPro"/>
</dbReference>
<gene>
    <name evidence="2" type="ORF">DFH07DRAFT_954348</name>
</gene>
<dbReference type="AlphaFoldDB" id="A0AAD7JPA6"/>
<dbReference type="InterPro" id="IPR007199">
    <property type="entry name" value="Rep_factor-A_N"/>
</dbReference>
<dbReference type="InterPro" id="IPR012340">
    <property type="entry name" value="NA-bd_OB-fold"/>
</dbReference>
<protein>
    <recommendedName>
        <fullName evidence="1">Replication factor-A protein 1 N-terminal domain-containing protein</fullName>
    </recommendedName>
</protein>
<reference evidence="2" key="1">
    <citation type="submission" date="2023-03" db="EMBL/GenBank/DDBJ databases">
        <title>Massive genome expansion in bonnet fungi (Mycena s.s.) driven by repeated elements and novel gene families across ecological guilds.</title>
        <authorList>
            <consortium name="Lawrence Berkeley National Laboratory"/>
            <person name="Harder C.B."/>
            <person name="Miyauchi S."/>
            <person name="Viragh M."/>
            <person name="Kuo A."/>
            <person name="Thoen E."/>
            <person name="Andreopoulos B."/>
            <person name="Lu D."/>
            <person name="Skrede I."/>
            <person name="Drula E."/>
            <person name="Henrissat B."/>
            <person name="Morin E."/>
            <person name="Kohler A."/>
            <person name="Barry K."/>
            <person name="LaButti K."/>
            <person name="Morin E."/>
            <person name="Salamov A."/>
            <person name="Lipzen A."/>
            <person name="Mereny Z."/>
            <person name="Hegedus B."/>
            <person name="Baldrian P."/>
            <person name="Stursova M."/>
            <person name="Weitz H."/>
            <person name="Taylor A."/>
            <person name="Grigoriev I.V."/>
            <person name="Nagy L.G."/>
            <person name="Martin F."/>
            <person name="Kauserud H."/>
        </authorList>
    </citation>
    <scope>NUCLEOTIDE SEQUENCE</scope>
    <source>
        <strain evidence="2">CBHHK188m</strain>
    </source>
</reference>
<evidence type="ECO:0000313" key="2">
    <source>
        <dbReference type="EMBL" id="KAJ7769112.1"/>
    </source>
</evidence>
<dbReference type="Gene3D" id="2.40.50.140">
    <property type="entry name" value="Nucleic acid-binding proteins"/>
    <property type="match status" value="1"/>
</dbReference>
<organism evidence="2 3">
    <name type="scientific">Mycena maculata</name>
    <dbReference type="NCBI Taxonomy" id="230809"/>
    <lineage>
        <taxon>Eukaryota</taxon>
        <taxon>Fungi</taxon>
        <taxon>Dikarya</taxon>
        <taxon>Basidiomycota</taxon>
        <taxon>Agaricomycotina</taxon>
        <taxon>Agaricomycetes</taxon>
        <taxon>Agaricomycetidae</taxon>
        <taxon>Agaricales</taxon>
        <taxon>Marasmiineae</taxon>
        <taxon>Mycenaceae</taxon>
        <taxon>Mycena</taxon>
    </lineage>
</organism>
<dbReference type="GO" id="GO:0003677">
    <property type="term" value="F:DNA binding"/>
    <property type="evidence" value="ECO:0007669"/>
    <property type="project" value="InterPro"/>
</dbReference>